<dbReference type="AlphaFoldDB" id="A0A4V6AWA0"/>
<reference evidence="2 3" key="1">
    <citation type="submission" date="2019-04" db="EMBL/GenBank/DDBJ databases">
        <title>Streptomyces lasaliensis sp. nov., an Actinomycete isolated from soil which produces the polyether antibiotic lasalocid.</title>
        <authorList>
            <person name="Erwin G."/>
            <person name="Haber C."/>
        </authorList>
    </citation>
    <scope>NUCLEOTIDE SEQUENCE [LARGE SCALE GENOMIC DNA]</scope>
    <source>
        <strain evidence="2 3">X-537</strain>
    </source>
</reference>
<dbReference type="Proteomes" id="UP000305929">
    <property type="component" value="Unassembled WGS sequence"/>
</dbReference>
<proteinExistence type="predicted"/>
<evidence type="ECO:0000256" key="1">
    <source>
        <dbReference type="SAM" id="MobiDB-lite"/>
    </source>
</evidence>
<feature type="region of interest" description="Disordered" evidence="1">
    <location>
        <begin position="1"/>
        <end position="63"/>
    </location>
</feature>
<feature type="compositionally biased region" description="Basic and acidic residues" evidence="1">
    <location>
        <begin position="19"/>
        <end position="31"/>
    </location>
</feature>
<keyword evidence="3" id="KW-1185">Reference proteome</keyword>
<name>A0A4V6AWA0_STRLS</name>
<dbReference type="EMBL" id="SZNQ01000001">
    <property type="protein sequence ID" value="TKT02783.1"/>
    <property type="molecule type" value="Genomic_DNA"/>
</dbReference>
<evidence type="ECO:0000313" key="3">
    <source>
        <dbReference type="Proteomes" id="UP000305929"/>
    </source>
</evidence>
<evidence type="ECO:0000313" key="2">
    <source>
        <dbReference type="EMBL" id="TKT02783.1"/>
    </source>
</evidence>
<sequence length="87" mass="9385">MAVRAVPRAPGGSTAEPISKGRGELRDEPRRARTRPRRQAPTPVGAPGNRTPAPPVWEDGASPGRLVRRLRFTPPHPAAATRRPPDT</sequence>
<accession>A0A4V6AWA0</accession>
<comment type="caution">
    <text evidence="2">The sequence shown here is derived from an EMBL/GenBank/DDBJ whole genome shotgun (WGS) entry which is preliminary data.</text>
</comment>
<protein>
    <submittedName>
        <fullName evidence="2">Uncharacterized protein</fullName>
    </submittedName>
</protein>
<organism evidence="2 3">
    <name type="scientific">Streptomyces lasalocidi</name>
    <name type="common">Streptomyces lasaliensis</name>
    <dbReference type="NCBI Taxonomy" id="324833"/>
    <lineage>
        <taxon>Bacteria</taxon>
        <taxon>Bacillati</taxon>
        <taxon>Actinomycetota</taxon>
        <taxon>Actinomycetes</taxon>
        <taxon>Kitasatosporales</taxon>
        <taxon>Streptomycetaceae</taxon>
        <taxon>Streptomyces</taxon>
    </lineage>
</organism>
<gene>
    <name evidence="2" type="ORF">E4U91_23655</name>
</gene>